<organism evidence="1 2">
    <name type="scientific">Discina gigas</name>
    <dbReference type="NCBI Taxonomy" id="1032678"/>
    <lineage>
        <taxon>Eukaryota</taxon>
        <taxon>Fungi</taxon>
        <taxon>Dikarya</taxon>
        <taxon>Ascomycota</taxon>
        <taxon>Pezizomycotina</taxon>
        <taxon>Pezizomycetes</taxon>
        <taxon>Pezizales</taxon>
        <taxon>Discinaceae</taxon>
        <taxon>Discina</taxon>
    </lineage>
</organism>
<name>A0ABR3G3A3_9PEZI</name>
<accession>A0ABR3G3A3</accession>
<feature type="non-terminal residue" evidence="1">
    <location>
        <position position="296"/>
    </location>
</feature>
<evidence type="ECO:0000313" key="1">
    <source>
        <dbReference type="EMBL" id="KAL0630414.1"/>
    </source>
</evidence>
<feature type="non-terminal residue" evidence="1">
    <location>
        <position position="1"/>
    </location>
</feature>
<evidence type="ECO:0000313" key="2">
    <source>
        <dbReference type="Proteomes" id="UP001447188"/>
    </source>
</evidence>
<protein>
    <submittedName>
        <fullName evidence="1">Uncharacterized protein</fullName>
    </submittedName>
</protein>
<comment type="caution">
    <text evidence="1">The sequence shown here is derived from an EMBL/GenBank/DDBJ whole genome shotgun (WGS) entry which is preliminary data.</text>
</comment>
<gene>
    <name evidence="1" type="ORF">Q9L58_010739</name>
</gene>
<proteinExistence type="predicted"/>
<dbReference type="Proteomes" id="UP001447188">
    <property type="component" value="Unassembled WGS sequence"/>
</dbReference>
<keyword evidence="2" id="KW-1185">Reference proteome</keyword>
<reference evidence="1 2" key="1">
    <citation type="submission" date="2024-02" db="EMBL/GenBank/DDBJ databases">
        <title>Discinaceae phylogenomics.</title>
        <authorList>
            <person name="Dirks A.C."/>
            <person name="James T.Y."/>
        </authorList>
    </citation>
    <scope>NUCLEOTIDE SEQUENCE [LARGE SCALE GENOMIC DNA]</scope>
    <source>
        <strain evidence="1 2">ACD0624</strain>
    </source>
</reference>
<dbReference type="EMBL" id="JBBBZM010000689">
    <property type="protein sequence ID" value="KAL0630414.1"/>
    <property type="molecule type" value="Genomic_DNA"/>
</dbReference>
<sequence length="296" mass="32384">ASESEHIDRQLNRPVGVTTHRLDAGNIAKLHQPGPLRSGLLNNYLAIGIAESSARKLATAASVALACGQFLQFSGALADIVADATIRAVCGGIYVSWNVPAGLCDSEMSASVLKTAHDTQKTSSALVLRGLNKSAFDIYGYDLRKIFVNRLLGLGSEDDNIAIVGTWLESDATLPERRSTAELGPIIDTDNLSWARPKGDLKNYAFIRTPNVNVELKEKIINLDDLSEQIFTLPVSKSELWTRTVKSALRTMGTLTDFTEQDATETLLLNWLLPWIAEQVTLNFDVESVVKEHFSE</sequence>